<keyword evidence="2" id="KW-1185">Reference proteome</keyword>
<comment type="caution">
    <text evidence="1">The sequence shown here is derived from an EMBL/GenBank/DDBJ whole genome shotgun (WGS) entry which is preliminary data.</text>
</comment>
<evidence type="ECO:0000313" key="1">
    <source>
        <dbReference type="EMBL" id="RNA42521.1"/>
    </source>
</evidence>
<accession>A0A3M7T3C6</accession>
<evidence type="ECO:0000313" key="2">
    <source>
        <dbReference type="Proteomes" id="UP000276133"/>
    </source>
</evidence>
<gene>
    <name evidence="1" type="ORF">BpHYR1_005913</name>
</gene>
<sequence length="177" mass="20001">MTTLNFARSTKPIFAPMIGNKVNAIVENLLKTSTAFMFLAMQTRKTKKARSSFVLPNDCNLNSSDNESDLEQEAAEKEPPNESIVVEKALSLKHQSLIKNTAPYFVASFYVANFVQFKNANIPKKTKINAYLKLKHLPTAIFKHYCLGLQEKKEATKIKNISDAIIKKKNFLNTYPI</sequence>
<dbReference type="AlphaFoldDB" id="A0A3M7T3C6"/>
<proteinExistence type="predicted"/>
<dbReference type="EMBL" id="REGN01000358">
    <property type="protein sequence ID" value="RNA42521.1"/>
    <property type="molecule type" value="Genomic_DNA"/>
</dbReference>
<reference evidence="1 2" key="1">
    <citation type="journal article" date="2018" name="Sci. Rep.">
        <title>Genomic signatures of local adaptation to the degree of environmental predictability in rotifers.</title>
        <authorList>
            <person name="Franch-Gras L."/>
            <person name="Hahn C."/>
            <person name="Garcia-Roger E.M."/>
            <person name="Carmona M.J."/>
            <person name="Serra M."/>
            <person name="Gomez A."/>
        </authorList>
    </citation>
    <scope>NUCLEOTIDE SEQUENCE [LARGE SCALE GENOMIC DNA]</scope>
    <source>
        <strain evidence="1">HYR1</strain>
    </source>
</reference>
<organism evidence="1 2">
    <name type="scientific">Brachionus plicatilis</name>
    <name type="common">Marine rotifer</name>
    <name type="synonym">Brachionus muelleri</name>
    <dbReference type="NCBI Taxonomy" id="10195"/>
    <lineage>
        <taxon>Eukaryota</taxon>
        <taxon>Metazoa</taxon>
        <taxon>Spiralia</taxon>
        <taxon>Gnathifera</taxon>
        <taxon>Rotifera</taxon>
        <taxon>Eurotatoria</taxon>
        <taxon>Monogononta</taxon>
        <taxon>Pseudotrocha</taxon>
        <taxon>Ploima</taxon>
        <taxon>Brachionidae</taxon>
        <taxon>Brachionus</taxon>
    </lineage>
</organism>
<dbReference type="Proteomes" id="UP000276133">
    <property type="component" value="Unassembled WGS sequence"/>
</dbReference>
<protein>
    <submittedName>
        <fullName evidence="1">Uncharacterized protein</fullName>
    </submittedName>
</protein>
<name>A0A3M7T3C6_BRAPC</name>